<feature type="region of interest" description="Disordered" evidence="1">
    <location>
        <begin position="112"/>
        <end position="136"/>
    </location>
</feature>
<evidence type="ECO:0000313" key="2">
    <source>
        <dbReference type="EMBL" id="OLQ14672.1"/>
    </source>
</evidence>
<feature type="compositionally biased region" description="Basic and acidic residues" evidence="1">
    <location>
        <begin position="736"/>
        <end position="753"/>
    </location>
</feature>
<gene>
    <name evidence="2" type="ORF">AK812_SmicGene1172</name>
</gene>
<reference evidence="2 3" key="1">
    <citation type="submission" date="2016-02" db="EMBL/GenBank/DDBJ databases">
        <title>Genome analysis of coral dinoflagellate symbionts highlights evolutionary adaptations to a symbiotic lifestyle.</title>
        <authorList>
            <person name="Aranda M."/>
            <person name="Li Y."/>
            <person name="Liew Y.J."/>
            <person name="Baumgarten S."/>
            <person name="Simakov O."/>
            <person name="Wilson M."/>
            <person name="Piel J."/>
            <person name="Ashoor H."/>
            <person name="Bougouffa S."/>
            <person name="Bajic V.B."/>
            <person name="Ryu T."/>
            <person name="Ravasi T."/>
            <person name="Bayer T."/>
            <person name="Micklem G."/>
            <person name="Kim H."/>
            <person name="Bhak J."/>
            <person name="Lajeunesse T.C."/>
            <person name="Voolstra C.R."/>
        </authorList>
    </citation>
    <scope>NUCLEOTIDE SEQUENCE [LARGE SCALE GENOMIC DNA]</scope>
    <source>
        <strain evidence="2 3">CCMP2467</strain>
    </source>
</reference>
<comment type="caution">
    <text evidence="2">The sequence shown here is derived from an EMBL/GenBank/DDBJ whole genome shotgun (WGS) entry which is preliminary data.</text>
</comment>
<dbReference type="EMBL" id="LSRX01000012">
    <property type="protein sequence ID" value="OLQ14672.1"/>
    <property type="molecule type" value="Genomic_DNA"/>
</dbReference>
<feature type="compositionally biased region" description="Basic residues" evidence="1">
    <location>
        <begin position="393"/>
        <end position="411"/>
    </location>
</feature>
<feature type="compositionally biased region" description="Basic and acidic residues" evidence="1">
    <location>
        <begin position="336"/>
        <end position="362"/>
    </location>
</feature>
<keyword evidence="3" id="KW-1185">Reference proteome</keyword>
<feature type="compositionally biased region" description="Basic and acidic residues" evidence="1">
    <location>
        <begin position="302"/>
        <end position="312"/>
    </location>
</feature>
<name>A0A1Q9F4V4_SYMMI</name>
<feature type="region of interest" description="Disordered" evidence="1">
    <location>
        <begin position="641"/>
        <end position="763"/>
    </location>
</feature>
<dbReference type="Proteomes" id="UP000186817">
    <property type="component" value="Unassembled WGS sequence"/>
</dbReference>
<organism evidence="2 3">
    <name type="scientific">Symbiodinium microadriaticum</name>
    <name type="common">Dinoflagellate</name>
    <name type="synonym">Zooxanthella microadriatica</name>
    <dbReference type="NCBI Taxonomy" id="2951"/>
    <lineage>
        <taxon>Eukaryota</taxon>
        <taxon>Sar</taxon>
        <taxon>Alveolata</taxon>
        <taxon>Dinophyceae</taxon>
        <taxon>Suessiales</taxon>
        <taxon>Symbiodiniaceae</taxon>
        <taxon>Symbiodinium</taxon>
    </lineage>
</organism>
<proteinExistence type="predicted"/>
<dbReference type="AlphaFoldDB" id="A0A1Q9F4V4"/>
<accession>A0A1Q9F4V4</accession>
<feature type="region of interest" description="Disordered" evidence="1">
    <location>
        <begin position="264"/>
        <end position="440"/>
    </location>
</feature>
<feature type="compositionally biased region" description="Basic and acidic residues" evidence="1">
    <location>
        <begin position="412"/>
        <end position="425"/>
    </location>
</feature>
<sequence>MDADSLLADGVDFAGLAKAWGNDSRVVQALLKNGTLFEWPSKQTCGIVSFASLAMNYAVVDHLLDIWCCQVTAAKSIYIPHAKEQDARLRMLFEKMAMFWEPSVSKRKKTKAELKEDEDEEKCVPPDDFRLDPSEDLDEHDKATIDAYMSVLQHRSPQAAELDSLSHAAGGDGAFLGPALEGEPSTPVESMRSEILRRQAARACARPLKAKGVRVDTVDTCPSNMSPIAKNLQSKFDETVECLDLLSPAKSAKPASPEALKGLEFEEKQNKPTEPASPEAVKGLELEEKQKPAEPASPKAVKGRECHEKQKPAEPASPEVVKDKAGEDDLFFDASSIRRMDQVQLREDLAAENKVKENHQGMEDEGSDGDVPVMKKPAMRKKQATSTPDPAKPKTKAKAKGKGKAKAKAKAKGTDAECSKPKDAESSMEAPSNEADEELEAELEREMMANGKPDALVEAVEDTRPVPRRRASPEDDDGDQPKPPRKRREGPNKTFAGRIMPKEVFAKQRFESIRNAFDLYCLPRLKKPSTHADAFWKHCFELVGPGKKVDGLALKKICKERAVSSLMGPEQHLLIGDVRGYRCRRRAWFATFCTGFEKTSRIQSEQVVKLEESELESMTDDCLMDLFARVKVEAMDETNALPVKTEVENDLGDWSQDAQPPEPYPMSLDADSFPETQPDGVPRDEGFRAATRTFKGLSFTSPRSTYPGGVKPDQEALSSQASEPTKIPPSPGGVKPDQEALSKAEESKAHDAPEVLSFPPQQLSEGAIDKRLRRVMSPRANGEHLVSGEFVKLWQDRVNGSISSHWFEIFEKFVRRCRLVTETVAEELMEIEGEFLSEDDFETRKFSEQKRQGIRAHCAKHPGLTRESKYNEGTLYWVDTRIHGSLKKSKKTILEEAMEVDMEEDEKMKLPEVGDAWGMLADNEGPGPLSKPPDPAAQVVKKLEATLNDYPADSDGKRPSQEKLKTRLNLMHTQLEALTDEFMEFQYAAVVDGYSHQKQSEIRVKIDEDSYYRLVEYLAQSMGEGATASEEANAERFVKKLFERFDLSIPVEVEAFEIFWFRGSRFVAASSMLLWQE</sequence>
<evidence type="ECO:0000313" key="3">
    <source>
        <dbReference type="Proteomes" id="UP000186817"/>
    </source>
</evidence>
<protein>
    <submittedName>
        <fullName evidence="2">Uncharacterized protein</fullName>
    </submittedName>
</protein>
<feature type="region of interest" description="Disordered" evidence="1">
    <location>
        <begin position="452"/>
        <end position="494"/>
    </location>
</feature>
<evidence type="ECO:0000256" key="1">
    <source>
        <dbReference type="SAM" id="MobiDB-lite"/>
    </source>
</evidence>
<dbReference type="OrthoDB" id="439705at2759"/>
<feature type="compositionally biased region" description="Basic and acidic residues" evidence="1">
    <location>
        <begin position="282"/>
        <end position="292"/>
    </location>
</feature>
<feature type="compositionally biased region" description="Basic and acidic residues" evidence="1">
    <location>
        <begin position="122"/>
        <end position="136"/>
    </location>
</feature>